<proteinExistence type="predicted"/>
<accession>A0A4U5M7Z4</accession>
<keyword evidence="3" id="KW-1185">Reference proteome</keyword>
<dbReference type="AlphaFoldDB" id="A0A4U5M7Z4"/>
<evidence type="ECO:0000313" key="2">
    <source>
        <dbReference type="EMBL" id="TKR65024.1"/>
    </source>
</evidence>
<evidence type="ECO:0000313" key="3">
    <source>
        <dbReference type="Proteomes" id="UP000298663"/>
    </source>
</evidence>
<reference evidence="2 3" key="1">
    <citation type="journal article" date="2015" name="Genome Biol.">
        <title>Comparative genomics of Steinernema reveals deeply conserved gene regulatory networks.</title>
        <authorList>
            <person name="Dillman A.R."/>
            <person name="Macchietto M."/>
            <person name="Porter C.F."/>
            <person name="Rogers A."/>
            <person name="Williams B."/>
            <person name="Antoshechkin I."/>
            <person name="Lee M.M."/>
            <person name="Goodwin Z."/>
            <person name="Lu X."/>
            <person name="Lewis E.E."/>
            <person name="Goodrich-Blair H."/>
            <person name="Stock S.P."/>
            <person name="Adams B.J."/>
            <person name="Sternberg P.W."/>
            <person name="Mortazavi A."/>
        </authorList>
    </citation>
    <scope>NUCLEOTIDE SEQUENCE [LARGE SCALE GENOMIC DNA]</scope>
    <source>
        <strain evidence="2 3">ALL</strain>
    </source>
</reference>
<dbReference type="EMBL" id="AZBU02000009">
    <property type="protein sequence ID" value="TKR65024.1"/>
    <property type="molecule type" value="Genomic_DNA"/>
</dbReference>
<feature type="region of interest" description="Disordered" evidence="1">
    <location>
        <begin position="1"/>
        <end position="26"/>
    </location>
</feature>
<organism evidence="2 3">
    <name type="scientific">Steinernema carpocapsae</name>
    <name type="common">Entomopathogenic nematode</name>
    <dbReference type="NCBI Taxonomy" id="34508"/>
    <lineage>
        <taxon>Eukaryota</taxon>
        <taxon>Metazoa</taxon>
        <taxon>Ecdysozoa</taxon>
        <taxon>Nematoda</taxon>
        <taxon>Chromadorea</taxon>
        <taxon>Rhabditida</taxon>
        <taxon>Tylenchina</taxon>
        <taxon>Panagrolaimomorpha</taxon>
        <taxon>Strongyloidoidea</taxon>
        <taxon>Steinernematidae</taxon>
        <taxon>Steinernema</taxon>
    </lineage>
</organism>
<comment type="caution">
    <text evidence="2">The sequence shown here is derived from an EMBL/GenBank/DDBJ whole genome shotgun (WGS) entry which is preliminary data.</text>
</comment>
<reference evidence="2 3" key="2">
    <citation type="journal article" date="2019" name="G3 (Bethesda)">
        <title>Hybrid Assembly of the Genome of the Entomopathogenic Nematode Steinernema carpocapsae Identifies the X-Chromosome.</title>
        <authorList>
            <person name="Serra L."/>
            <person name="Macchietto M."/>
            <person name="Macias-Munoz A."/>
            <person name="McGill C.J."/>
            <person name="Rodriguez I.M."/>
            <person name="Rodriguez B."/>
            <person name="Murad R."/>
            <person name="Mortazavi A."/>
        </authorList>
    </citation>
    <scope>NUCLEOTIDE SEQUENCE [LARGE SCALE GENOMIC DNA]</scope>
    <source>
        <strain evidence="2 3">ALL</strain>
    </source>
</reference>
<name>A0A4U5M7Z4_STECR</name>
<evidence type="ECO:0000256" key="1">
    <source>
        <dbReference type="SAM" id="MobiDB-lite"/>
    </source>
</evidence>
<sequence length="119" mass="13744">MPPWQHHEGVSDDSAEGDRESIDSDRPLPPLFAFLLTVFVLRDLNSRLKGVCRRHCVLMGTAPRYRRFRSPRSVLVITTLIWARSRQPLPLPKWPISRSGRVFVSRLEHLGLQNLMKFG</sequence>
<dbReference type="Proteomes" id="UP000298663">
    <property type="component" value="Unassembled WGS sequence"/>
</dbReference>
<protein>
    <submittedName>
        <fullName evidence="2">Uncharacterized protein</fullName>
    </submittedName>
</protein>
<gene>
    <name evidence="2" type="ORF">L596_025488</name>
</gene>